<name>A0ABD3NQD6_9STRA</name>
<dbReference type="AlphaFoldDB" id="A0ABD3NQD6"/>
<dbReference type="Gene3D" id="3.20.20.70">
    <property type="entry name" value="Aldolase class I"/>
    <property type="match status" value="1"/>
</dbReference>
<feature type="compositionally biased region" description="Acidic residues" evidence="3">
    <location>
        <begin position="266"/>
        <end position="275"/>
    </location>
</feature>
<dbReference type="InterPro" id="IPR004399">
    <property type="entry name" value="HMP/HMP-P_kinase_dom"/>
</dbReference>
<evidence type="ECO:0000259" key="4">
    <source>
        <dbReference type="Pfam" id="PF02581"/>
    </source>
</evidence>
<dbReference type="GO" id="GO:0003824">
    <property type="term" value="F:catalytic activity"/>
    <property type="evidence" value="ECO:0007669"/>
    <property type="project" value="UniProtKB-KW"/>
</dbReference>
<reference evidence="6 7" key="1">
    <citation type="submission" date="2024-10" db="EMBL/GenBank/DDBJ databases">
        <title>Updated reference genomes for cyclostephanoid diatoms.</title>
        <authorList>
            <person name="Roberts W.R."/>
            <person name="Alverson A.J."/>
        </authorList>
    </citation>
    <scope>NUCLEOTIDE SEQUENCE [LARGE SCALE GENOMIC DNA]</scope>
    <source>
        <strain evidence="6 7">AJA276-08</strain>
    </source>
</reference>
<dbReference type="CDD" id="cd00564">
    <property type="entry name" value="TMP_TenI"/>
    <property type="match status" value="1"/>
</dbReference>
<dbReference type="PANTHER" id="PTHR20858">
    <property type="entry name" value="PHOSPHOMETHYLPYRIMIDINE KINASE"/>
    <property type="match status" value="1"/>
</dbReference>
<feature type="domain" description="Pyridoxamine kinase/Phosphomethylpyrimidine kinase" evidence="5">
    <location>
        <begin position="178"/>
        <end position="260"/>
    </location>
</feature>
<keyword evidence="2" id="KW-0511">Multifunctional enzyme</keyword>
<dbReference type="SUPFAM" id="SSF51391">
    <property type="entry name" value="Thiamin phosphate synthase"/>
    <property type="match status" value="1"/>
</dbReference>
<feature type="region of interest" description="Disordered" evidence="3">
    <location>
        <begin position="256"/>
        <end position="283"/>
    </location>
</feature>
<comment type="cofactor">
    <cofactor evidence="1">
        <name>Mg(2+)</name>
        <dbReference type="ChEBI" id="CHEBI:18420"/>
    </cofactor>
</comment>
<dbReference type="Proteomes" id="UP001530315">
    <property type="component" value="Unassembled WGS sequence"/>
</dbReference>
<accession>A0ABD3NQD6</accession>
<evidence type="ECO:0000256" key="2">
    <source>
        <dbReference type="ARBA" id="ARBA00023268"/>
    </source>
</evidence>
<protein>
    <recommendedName>
        <fullName evidence="8">Thiamine-phosphate pyrophosphorylase</fullName>
    </recommendedName>
</protein>
<dbReference type="InterPro" id="IPR029056">
    <property type="entry name" value="Ribokinase-like"/>
</dbReference>
<feature type="domain" description="Pyridoxamine kinase/Phosphomethylpyrimidine kinase" evidence="5">
    <location>
        <begin position="302"/>
        <end position="344"/>
    </location>
</feature>
<dbReference type="GO" id="GO:0009228">
    <property type="term" value="P:thiamine biosynthetic process"/>
    <property type="evidence" value="ECO:0007669"/>
    <property type="project" value="UniProtKB-KW"/>
</dbReference>
<keyword evidence="7" id="KW-1185">Reference proteome</keyword>
<dbReference type="InterPro" id="IPR013749">
    <property type="entry name" value="PM/HMP-P_kinase-1"/>
</dbReference>
<dbReference type="SUPFAM" id="SSF53613">
    <property type="entry name" value="Ribokinase-like"/>
    <property type="match status" value="1"/>
</dbReference>
<sequence length="586" mass="62220">MMAALSRDRHFLHRLVVSILFLFHIFELFPRTAAFAAATLDGIQQASVVPREEENMVVAPPAIVYTIAGSDSGGGAGIQADLKAIHAISGGTCHGCSAVTCLTAQNSRGVLGVHSPPIEFLRSQLIALEGDMYPHAVKVGMLGNRELVEEVGAWLRKLREGGGGGNDDNGGGGRRAAPLVVVDPVMISTSGHRLLDDVAKSAIIEKVFPYADLVTPNKYEAEEILGRELRTPEDVVVGAREILAMGPGAVLIKGGHFASSSSSGGGEDEDDDDGDVPSSTGSQDYLLTSAEMSEVGKPVKDRQRLCDGSRGVWLRSVRHDTVNTHGTGCTLSSSIAAAWAMGRREREISSIDDDDDDGRERVGALRSMYLVDACCVAKAYVNAGVARGVQANTVEWIERLVSTPGIIDVQLRFKDTSDYATILDRVQRAQALCKSKGARLWINDHWRAAIEAGGCFGVHLGQEDLASCVDAGGLDLIRSSGLAFGVSTHSYSELAAASGVRPSYLGPIFKTSSKDVKFDPQGLETVRHWRSLMPPDVPLVAIGGIGDAYIAKQVREAGADCAAIIGAVTMAEDVTKAVEDLNEAMN</sequence>
<evidence type="ECO:0000259" key="5">
    <source>
        <dbReference type="Pfam" id="PF08543"/>
    </source>
</evidence>
<dbReference type="Gene3D" id="3.40.1190.20">
    <property type="match status" value="1"/>
</dbReference>
<gene>
    <name evidence="6" type="ORF">ACHAW5_000560</name>
</gene>
<dbReference type="CDD" id="cd01169">
    <property type="entry name" value="HMPP_kinase"/>
    <property type="match status" value="1"/>
</dbReference>
<dbReference type="Pfam" id="PF02581">
    <property type="entry name" value="TMP-TENI"/>
    <property type="match status" value="1"/>
</dbReference>
<comment type="caution">
    <text evidence="6">The sequence shown here is derived from an EMBL/GenBank/DDBJ whole genome shotgun (WGS) entry which is preliminary data.</text>
</comment>
<dbReference type="PANTHER" id="PTHR20858:SF17">
    <property type="entry name" value="HYDROXYMETHYLPYRIMIDINE_PHOSPHOMETHYLPYRIMIDINE KINASE THI20-RELATED"/>
    <property type="match status" value="1"/>
</dbReference>
<evidence type="ECO:0008006" key="8">
    <source>
        <dbReference type="Google" id="ProtNLM"/>
    </source>
</evidence>
<dbReference type="InterPro" id="IPR022998">
    <property type="entry name" value="ThiamineP_synth_TenI"/>
</dbReference>
<dbReference type="EMBL" id="JALLAZ020001285">
    <property type="protein sequence ID" value="KAL3777494.1"/>
    <property type="molecule type" value="Genomic_DNA"/>
</dbReference>
<dbReference type="InterPro" id="IPR036206">
    <property type="entry name" value="ThiamineP_synth_sf"/>
</dbReference>
<organism evidence="6 7">
    <name type="scientific">Stephanodiscus triporus</name>
    <dbReference type="NCBI Taxonomy" id="2934178"/>
    <lineage>
        <taxon>Eukaryota</taxon>
        <taxon>Sar</taxon>
        <taxon>Stramenopiles</taxon>
        <taxon>Ochrophyta</taxon>
        <taxon>Bacillariophyta</taxon>
        <taxon>Coscinodiscophyceae</taxon>
        <taxon>Thalassiosirophycidae</taxon>
        <taxon>Stephanodiscales</taxon>
        <taxon>Stephanodiscaceae</taxon>
        <taxon>Stephanodiscus</taxon>
    </lineage>
</organism>
<evidence type="ECO:0000256" key="3">
    <source>
        <dbReference type="SAM" id="MobiDB-lite"/>
    </source>
</evidence>
<feature type="domain" description="Pyridoxamine kinase/Phosphomethylpyrimidine kinase" evidence="5">
    <location>
        <begin position="71"/>
        <end position="157"/>
    </location>
</feature>
<evidence type="ECO:0000313" key="7">
    <source>
        <dbReference type="Proteomes" id="UP001530315"/>
    </source>
</evidence>
<dbReference type="Pfam" id="PF08543">
    <property type="entry name" value="Phos_pyr_kin"/>
    <property type="match status" value="3"/>
</dbReference>
<dbReference type="InterPro" id="IPR013785">
    <property type="entry name" value="Aldolase_TIM"/>
</dbReference>
<proteinExistence type="predicted"/>
<feature type="domain" description="Thiamine phosphate synthase/TenI" evidence="4">
    <location>
        <begin position="390"/>
        <end position="568"/>
    </location>
</feature>
<evidence type="ECO:0000313" key="6">
    <source>
        <dbReference type="EMBL" id="KAL3777494.1"/>
    </source>
</evidence>
<evidence type="ECO:0000256" key="1">
    <source>
        <dbReference type="ARBA" id="ARBA00001946"/>
    </source>
</evidence>